<feature type="compositionally biased region" description="Basic and acidic residues" evidence="1">
    <location>
        <begin position="117"/>
        <end position="135"/>
    </location>
</feature>
<reference evidence="3 4" key="1">
    <citation type="submission" date="2024-05" db="EMBL/GenBank/DDBJ databases">
        <authorList>
            <person name="Liu Q."/>
            <person name="Xin Y.-H."/>
        </authorList>
    </citation>
    <scope>NUCLEOTIDE SEQUENCE [LARGE SCALE GENOMIC DNA]</scope>
    <source>
        <strain evidence="3 4">CGMCC 1.10181</strain>
    </source>
</reference>
<dbReference type="RefSeq" id="WP_343888142.1">
    <property type="nucleotide sequence ID" value="NZ_BAAAEH010000007.1"/>
</dbReference>
<dbReference type="InterPro" id="IPR047216">
    <property type="entry name" value="Endonuclease_DUF559_bact"/>
</dbReference>
<dbReference type="CDD" id="cd01038">
    <property type="entry name" value="Endonuclease_DUF559"/>
    <property type="match status" value="1"/>
</dbReference>
<evidence type="ECO:0000313" key="3">
    <source>
        <dbReference type="EMBL" id="MEN2792137.1"/>
    </source>
</evidence>
<evidence type="ECO:0000256" key="1">
    <source>
        <dbReference type="SAM" id="MobiDB-lite"/>
    </source>
</evidence>
<proteinExistence type="predicted"/>
<accession>A0ABU9Y8V2</accession>
<dbReference type="InterPro" id="IPR007569">
    <property type="entry name" value="DUF559"/>
</dbReference>
<dbReference type="SUPFAM" id="SSF52980">
    <property type="entry name" value="Restriction endonuclease-like"/>
    <property type="match status" value="1"/>
</dbReference>
<evidence type="ECO:0000259" key="2">
    <source>
        <dbReference type="Pfam" id="PF04480"/>
    </source>
</evidence>
<feature type="domain" description="DUF559" evidence="2">
    <location>
        <begin position="13"/>
        <end position="115"/>
    </location>
</feature>
<evidence type="ECO:0000313" key="4">
    <source>
        <dbReference type="Proteomes" id="UP001419910"/>
    </source>
</evidence>
<dbReference type="Proteomes" id="UP001419910">
    <property type="component" value="Unassembled WGS sequence"/>
</dbReference>
<dbReference type="Pfam" id="PF04480">
    <property type="entry name" value="DUF559"/>
    <property type="match status" value="1"/>
</dbReference>
<feature type="compositionally biased region" description="Polar residues" evidence="1">
    <location>
        <begin position="136"/>
        <end position="147"/>
    </location>
</feature>
<sequence length="164" mass="18265">MRNYRNLPSGSVDRARDLRRNATEAEKRLLRALREVFPTAKFRYQVPYGPYFVDFLSFSRKLIVEVDGGQHSEAATHDVARTRFLEDEGYRVLRFWNNDVLANTDGVIAAISTSLSQREREGAPKGRKGEGDKASHLTQSPSPSHASHGSLPLPLGEGKVGEGK</sequence>
<protein>
    <submittedName>
        <fullName evidence="3">DUF559 domain-containing protein</fullName>
    </submittedName>
</protein>
<dbReference type="PANTHER" id="PTHR38590:SF1">
    <property type="entry name" value="BLL0828 PROTEIN"/>
    <property type="match status" value="1"/>
</dbReference>
<dbReference type="Gene3D" id="3.40.960.10">
    <property type="entry name" value="VSR Endonuclease"/>
    <property type="match status" value="1"/>
</dbReference>
<keyword evidence="4" id="KW-1185">Reference proteome</keyword>
<dbReference type="EMBL" id="JBDIME010000024">
    <property type="protein sequence ID" value="MEN2792137.1"/>
    <property type="molecule type" value="Genomic_DNA"/>
</dbReference>
<feature type="region of interest" description="Disordered" evidence="1">
    <location>
        <begin position="114"/>
        <end position="164"/>
    </location>
</feature>
<gene>
    <name evidence="3" type="ORF">ABC974_21080</name>
</gene>
<dbReference type="InterPro" id="IPR011335">
    <property type="entry name" value="Restrct_endonuc-II-like"/>
</dbReference>
<name>A0ABU9Y8V2_9SPHN</name>
<dbReference type="PANTHER" id="PTHR38590">
    <property type="entry name" value="BLL0828 PROTEIN"/>
    <property type="match status" value="1"/>
</dbReference>
<comment type="caution">
    <text evidence="3">The sequence shown here is derived from an EMBL/GenBank/DDBJ whole genome shotgun (WGS) entry which is preliminary data.</text>
</comment>
<organism evidence="3 4">
    <name type="scientific">Sphingomonas oligophenolica</name>
    <dbReference type="NCBI Taxonomy" id="301154"/>
    <lineage>
        <taxon>Bacteria</taxon>
        <taxon>Pseudomonadati</taxon>
        <taxon>Pseudomonadota</taxon>
        <taxon>Alphaproteobacteria</taxon>
        <taxon>Sphingomonadales</taxon>
        <taxon>Sphingomonadaceae</taxon>
        <taxon>Sphingomonas</taxon>
    </lineage>
</organism>